<evidence type="ECO:0008006" key="4">
    <source>
        <dbReference type="Google" id="ProtNLM"/>
    </source>
</evidence>
<gene>
    <name evidence="2" type="ORF">B0I36DRAFT_146864</name>
</gene>
<evidence type="ECO:0000256" key="1">
    <source>
        <dbReference type="SAM" id="MobiDB-lite"/>
    </source>
</evidence>
<feature type="compositionally biased region" description="Basic and acidic residues" evidence="1">
    <location>
        <begin position="141"/>
        <end position="164"/>
    </location>
</feature>
<evidence type="ECO:0000313" key="3">
    <source>
        <dbReference type="Proteomes" id="UP000756346"/>
    </source>
</evidence>
<feature type="region of interest" description="Disordered" evidence="1">
    <location>
        <begin position="412"/>
        <end position="443"/>
    </location>
</feature>
<dbReference type="RefSeq" id="XP_046010869.1">
    <property type="nucleotide sequence ID" value="XM_046148457.1"/>
</dbReference>
<dbReference type="AlphaFoldDB" id="A0A9P8Y5L9"/>
<dbReference type="Pfam" id="PF13563">
    <property type="entry name" value="2_5_RNA_ligase2"/>
    <property type="match status" value="1"/>
</dbReference>
<name>A0A9P8Y5L9_9PEZI</name>
<dbReference type="GeneID" id="70178003"/>
<evidence type="ECO:0000313" key="2">
    <source>
        <dbReference type="EMBL" id="KAH7028070.1"/>
    </source>
</evidence>
<protein>
    <recommendedName>
        <fullName evidence="4">RNA ligase/cyclic nucleotide phosphodiesterase</fullName>
    </recommendedName>
</protein>
<feature type="region of interest" description="Disordered" evidence="1">
    <location>
        <begin position="14"/>
        <end position="179"/>
    </location>
</feature>
<keyword evidence="3" id="KW-1185">Reference proteome</keyword>
<reference evidence="2" key="1">
    <citation type="journal article" date="2021" name="Nat. Commun.">
        <title>Genetic determinants of endophytism in the Arabidopsis root mycobiome.</title>
        <authorList>
            <person name="Mesny F."/>
            <person name="Miyauchi S."/>
            <person name="Thiergart T."/>
            <person name="Pickel B."/>
            <person name="Atanasova L."/>
            <person name="Karlsson M."/>
            <person name="Huettel B."/>
            <person name="Barry K.W."/>
            <person name="Haridas S."/>
            <person name="Chen C."/>
            <person name="Bauer D."/>
            <person name="Andreopoulos W."/>
            <person name="Pangilinan J."/>
            <person name="LaButti K."/>
            <person name="Riley R."/>
            <person name="Lipzen A."/>
            <person name="Clum A."/>
            <person name="Drula E."/>
            <person name="Henrissat B."/>
            <person name="Kohler A."/>
            <person name="Grigoriev I.V."/>
            <person name="Martin F.M."/>
            <person name="Hacquard S."/>
        </authorList>
    </citation>
    <scope>NUCLEOTIDE SEQUENCE</scope>
    <source>
        <strain evidence="2">MPI-CAGE-CH-0230</strain>
    </source>
</reference>
<comment type="caution">
    <text evidence="2">The sequence shown here is derived from an EMBL/GenBank/DDBJ whole genome shotgun (WGS) entry which is preliminary data.</text>
</comment>
<proteinExistence type="predicted"/>
<feature type="compositionally biased region" description="Basic residues" evidence="1">
    <location>
        <begin position="165"/>
        <end position="176"/>
    </location>
</feature>
<sequence length="443" mass="49202">MLLLTASRRLAPPVFSAAHPLCRSHSSTSASSVPRPPRRAKPASSASPAVSPPESSPEPSEWARLSQLRRESRDQATDWGSDLPRWAIKAVLAKEKRKATPKMATPKMAASNLPVSNPNASPGERDKAPGDAAYRQAMPFDKGRPEAAPRRREAERDEPGQEGHRPKRRRHPKQPPRHQVDLSEIEQPYAVALETDKPHRDAISSLRRQYFPPERLKVDAHLTIFHALPGDRLQDIRNVLTRVAGTIRREGPGSMRKLRNLMHGKAAKQQARPLGKKAVEAQARADGRFNLHIRPRGDSVSGSSTALMLQLSKPDTLQQIRRQMQHALQHLGVPLTSQDLNEHWGPHYTIGNYFQSPEAREAAARDAEVALRTPGLSSVRHGKAHGLVLWRYVNKGCDKGQWVDPERFLFYTPGEGEDGEESPPLAKEDVRPVSDPGLDDGAR</sequence>
<organism evidence="2 3">
    <name type="scientific">Microdochium trichocladiopsis</name>
    <dbReference type="NCBI Taxonomy" id="1682393"/>
    <lineage>
        <taxon>Eukaryota</taxon>
        <taxon>Fungi</taxon>
        <taxon>Dikarya</taxon>
        <taxon>Ascomycota</taxon>
        <taxon>Pezizomycotina</taxon>
        <taxon>Sordariomycetes</taxon>
        <taxon>Xylariomycetidae</taxon>
        <taxon>Xylariales</taxon>
        <taxon>Microdochiaceae</taxon>
        <taxon>Microdochium</taxon>
    </lineage>
</organism>
<feature type="compositionally biased region" description="Low complexity" evidence="1">
    <location>
        <begin position="23"/>
        <end position="33"/>
    </location>
</feature>
<accession>A0A9P8Y5L9</accession>
<dbReference type="OrthoDB" id="5364416at2759"/>
<dbReference type="EMBL" id="JAGTJQ010000007">
    <property type="protein sequence ID" value="KAH7028070.1"/>
    <property type="molecule type" value="Genomic_DNA"/>
</dbReference>
<dbReference type="Proteomes" id="UP000756346">
    <property type="component" value="Unassembled WGS sequence"/>
</dbReference>